<dbReference type="RefSeq" id="WP_211937538.1">
    <property type="nucleotide sequence ID" value="NZ_CP073078.1"/>
</dbReference>
<keyword evidence="2" id="KW-0808">Transferase</keyword>
<keyword evidence="1" id="KW-0328">Glycosyltransferase</keyword>
<dbReference type="PANTHER" id="PTHR30160:SF1">
    <property type="entry name" value="LIPOPOLYSACCHARIDE 1,2-N-ACETYLGLUCOSAMINETRANSFERASE-RELATED"/>
    <property type="match status" value="1"/>
</dbReference>
<dbReference type="AlphaFoldDB" id="A0A975FYG1"/>
<gene>
    <name evidence="3" type="ORF">KCG34_20905</name>
</gene>
<evidence type="ECO:0000256" key="2">
    <source>
        <dbReference type="ARBA" id="ARBA00022679"/>
    </source>
</evidence>
<dbReference type="GO" id="GO:0009244">
    <property type="term" value="P:lipopolysaccharide core region biosynthetic process"/>
    <property type="evidence" value="ECO:0007669"/>
    <property type="project" value="TreeGrafter"/>
</dbReference>
<evidence type="ECO:0000313" key="3">
    <source>
        <dbReference type="EMBL" id="QUD87486.1"/>
    </source>
</evidence>
<dbReference type="CDD" id="cd03789">
    <property type="entry name" value="GT9_LPS_heptosyltransferase"/>
    <property type="match status" value="1"/>
</dbReference>
<protein>
    <submittedName>
        <fullName evidence="3">Glycosyltransferase family 9 protein</fullName>
    </submittedName>
</protein>
<sequence length="350" mass="37655">MSDKPEAPAGERFGALGRPRKRQRILVLKFGALGDFVQSIGGFQQIRAAHPEAEITLLTTPPYAALAKATGLFDLIETDGRARGFAAQLALARRLRKRRYKRVYDLQVTSRSTRMFYWFLPFPPAWSGISFGASLRQTRPDRKKLHNLDKLADQLHVAGIAPAYKLGEGPAPSMAWAAETEEGRAVTPERFGLSAPYALLVPGASPVKPEKLWPIERYARLARELGRRGIQTGVVGAKAEGSLAARILEEAKDAVDLTGRTSLVELAVLGAHAALCVGNDTGPTHLIAYSGAPGAMLMSRVTDPAHCGPRARMVSLKVEDLNDLSVDAVIEACLGAHTGARTADPAPAQL</sequence>
<keyword evidence="4" id="KW-1185">Reference proteome</keyword>
<name>A0A975FYG1_9CAUL</name>
<evidence type="ECO:0000313" key="4">
    <source>
        <dbReference type="Proteomes" id="UP000676409"/>
    </source>
</evidence>
<dbReference type="InterPro" id="IPR002201">
    <property type="entry name" value="Glyco_trans_9"/>
</dbReference>
<accession>A0A975FYG1</accession>
<dbReference type="KEGG" id="caul:KCG34_20905"/>
<dbReference type="SUPFAM" id="SSF53756">
    <property type="entry name" value="UDP-Glycosyltransferase/glycogen phosphorylase"/>
    <property type="match status" value="1"/>
</dbReference>
<dbReference type="Gene3D" id="3.40.50.2000">
    <property type="entry name" value="Glycogen Phosphorylase B"/>
    <property type="match status" value="2"/>
</dbReference>
<dbReference type="EMBL" id="CP073078">
    <property type="protein sequence ID" value="QUD87486.1"/>
    <property type="molecule type" value="Genomic_DNA"/>
</dbReference>
<dbReference type="GO" id="GO:0008713">
    <property type="term" value="F:ADP-heptose-lipopolysaccharide heptosyltransferase activity"/>
    <property type="evidence" value="ECO:0007669"/>
    <property type="project" value="TreeGrafter"/>
</dbReference>
<evidence type="ECO:0000256" key="1">
    <source>
        <dbReference type="ARBA" id="ARBA00022676"/>
    </source>
</evidence>
<dbReference type="Pfam" id="PF01075">
    <property type="entry name" value="Glyco_transf_9"/>
    <property type="match status" value="1"/>
</dbReference>
<reference evidence="3" key="1">
    <citation type="submission" date="2021-04" db="EMBL/GenBank/DDBJ databases">
        <title>The complete genome sequence of Caulobacter sp. S6.</title>
        <authorList>
            <person name="Tang Y."/>
            <person name="Ouyang W."/>
            <person name="Liu Q."/>
            <person name="Huang B."/>
            <person name="Guo Z."/>
            <person name="Lei P."/>
        </authorList>
    </citation>
    <scope>NUCLEOTIDE SEQUENCE</scope>
    <source>
        <strain evidence="3">S6</strain>
    </source>
</reference>
<dbReference type="InterPro" id="IPR051199">
    <property type="entry name" value="LPS_LOS_Heptosyltrfase"/>
</dbReference>
<dbReference type="Proteomes" id="UP000676409">
    <property type="component" value="Chromosome"/>
</dbReference>
<dbReference type="PANTHER" id="PTHR30160">
    <property type="entry name" value="TETRAACYLDISACCHARIDE 4'-KINASE-RELATED"/>
    <property type="match status" value="1"/>
</dbReference>
<organism evidence="3 4">
    <name type="scientific">Phenylobacterium montanum</name>
    <dbReference type="NCBI Taxonomy" id="2823693"/>
    <lineage>
        <taxon>Bacteria</taxon>
        <taxon>Pseudomonadati</taxon>
        <taxon>Pseudomonadota</taxon>
        <taxon>Alphaproteobacteria</taxon>
        <taxon>Caulobacterales</taxon>
        <taxon>Caulobacteraceae</taxon>
        <taxon>Phenylobacterium</taxon>
    </lineage>
</organism>
<dbReference type="GO" id="GO:0005829">
    <property type="term" value="C:cytosol"/>
    <property type="evidence" value="ECO:0007669"/>
    <property type="project" value="TreeGrafter"/>
</dbReference>
<proteinExistence type="predicted"/>